<evidence type="ECO:0000313" key="3">
    <source>
        <dbReference type="Proteomes" id="UP000064967"/>
    </source>
</evidence>
<dbReference type="InterPro" id="IPR038444">
    <property type="entry name" value="DUF465_sf"/>
</dbReference>
<reference evidence="2 3" key="1">
    <citation type="submission" date="2015-08" db="EMBL/GenBank/DDBJ databases">
        <authorList>
            <person name="Babu N.S."/>
            <person name="Beckwith C.J."/>
            <person name="Beseler K.G."/>
            <person name="Brison A."/>
            <person name="Carone J.V."/>
            <person name="Caskin T.P."/>
            <person name="Diamond M."/>
            <person name="Durham M.E."/>
            <person name="Foxe J.M."/>
            <person name="Go M."/>
            <person name="Henderson B.A."/>
            <person name="Jones I.B."/>
            <person name="McGettigan J.A."/>
            <person name="Micheletti S.J."/>
            <person name="Nasrallah M.E."/>
            <person name="Ortiz D."/>
            <person name="Piller C.R."/>
            <person name="Privatt S.R."/>
            <person name="Schneider S.L."/>
            <person name="Sharp S."/>
            <person name="Smith T.C."/>
            <person name="Stanton J.D."/>
            <person name="Ullery H.E."/>
            <person name="Wilson R.J."/>
            <person name="Serrano M.G."/>
            <person name="Buck G."/>
            <person name="Lee V."/>
            <person name="Wang Y."/>
            <person name="Carvalho R."/>
            <person name="Voegtly L."/>
            <person name="Shi R."/>
            <person name="Duckworth R."/>
            <person name="Johnson A."/>
            <person name="Loviza R."/>
            <person name="Walstead R."/>
            <person name="Shah Z."/>
            <person name="Kiflezghi M."/>
            <person name="Wade K."/>
            <person name="Ball S.L."/>
            <person name="Bradley K.W."/>
            <person name="Asai D.J."/>
            <person name="Bowman C.A."/>
            <person name="Russell D.A."/>
            <person name="Pope W.H."/>
            <person name="Jacobs-Sera D."/>
            <person name="Hendrix R.W."/>
            <person name="Hatfull G.F."/>
        </authorList>
    </citation>
    <scope>NUCLEOTIDE SEQUENCE [LARGE SCALE GENOMIC DNA]</scope>
    <source>
        <strain evidence="2 3">DSM 27648</strain>
    </source>
</reference>
<dbReference type="AlphaFoldDB" id="A0A0K1PKR7"/>
<keyword evidence="3" id="KW-1185">Reference proteome</keyword>
<organism evidence="2 3">
    <name type="scientific">Labilithrix luteola</name>
    <dbReference type="NCBI Taxonomy" id="1391654"/>
    <lineage>
        <taxon>Bacteria</taxon>
        <taxon>Pseudomonadati</taxon>
        <taxon>Myxococcota</taxon>
        <taxon>Polyangia</taxon>
        <taxon>Polyangiales</taxon>
        <taxon>Labilitrichaceae</taxon>
        <taxon>Labilithrix</taxon>
    </lineage>
</organism>
<sequence>MADTRWTQAKFHEEAEKRQNVEPRTTSARRERAFARIANVVRLSPPSFEGGLMNLDRLSERDLETQAREVEHRIKKLEHRPRPTPSEQRLATELKKVRLKVKDRLVTLRRS</sequence>
<feature type="compositionally biased region" description="Basic and acidic residues" evidence="1">
    <location>
        <begin position="10"/>
        <end position="21"/>
    </location>
</feature>
<dbReference type="KEGG" id="llu:AKJ09_00655"/>
<protein>
    <submittedName>
        <fullName evidence="2">Uncharacterized protein</fullName>
    </submittedName>
</protein>
<gene>
    <name evidence="2" type="ORF">AKJ09_00655</name>
</gene>
<evidence type="ECO:0000256" key="1">
    <source>
        <dbReference type="SAM" id="MobiDB-lite"/>
    </source>
</evidence>
<proteinExistence type="predicted"/>
<feature type="region of interest" description="Disordered" evidence="1">
    <location>
        <begin position="1"/>
        <end position="27"/>
    </location>
</feature>
<dbReference type="Gene3D" id="6.10.280.50">
    <property type="match status" value="1"/>
</dbReference>
<name>A0A0K1PKR7_9BACT</name>
<dbReference type="Proteomes" id="UP000064967">
    <property type="component" value="Chromosome"/>
</dbReference>
<evidence type="ECO:0000313" key="2">
    <source>
        <dbReference type="EMBL" id="AKU93991.1"/>
    </source>
</evidence>
<accession>A0A0K1PKR7</accession>
<dbReference type="EMBL" id="CP012333">
    <property type="protein sequence ID" value="AKU93991.1"/>
    <property type="molecule type" value="Genomic_DNA"/>
</dbReference>